<evidence type="ECO:0000313" key="8">
    <source>
        <dbReference type="Proteomes" id="UP001227230"/>
    </source>
</evidence>
<dbReference type="CDD" id="cd20721">
    <property type="entry name" value="CYCLIN_SDS-like_rpt2"/>
    <property type="match status" value="1"/>
</dbReference>
<evidence type="ECO:0000256" key="3">
    <source>
        <dbReference type="ARBA" id="ARBA00023306"/>
    </source>
</evidence>
<keyword evidence="8" id="KW-1185">Reference proteome</keyword>
<gene>
    <name evidence="7" type="ORF">VitviT2T_000502</name>
</gene>
<dbReference type="Pfam" id="PF00134">
    <property type="entry name" value="Cyclin_N"/>
    <property type="match status" value="1"/>
</dbReference>
<dbReference type="SMART" id="SM00385">
    <property type="entry name" value="CYCLIN"/>
    <property type="match status" value="1"/>
</dbReference>
<dbReference type="SUPFAM" id="SSF47954">
    <property type="entry name" value="Cyclin-like"/>
    <property type="match status" value="2"/>
</dbReference>
<feature type="compositionally biased region" description="Basic residues" evidence="5">
    <location>
        <begin position="1"/>
        <end position="10"/>
    </location>
</feature>
<dbReference type="InterPro" id="IPR004367">
    <property type="entry name" value="Cyclin_C-dom"/>
</dbReference>
<dbReference type="Pfam" id="PF02984">
    <property type="entry name" value="Cyclin_C"/>
    <property type="match status" value="1"/>
</dbReference>
<evidence type="ECO:0000256" key="2">
    <source>
        <dbReference type="ARBA" id="ARBA00023127"/>
    </source>
</evidence>
<dbReference type="InterPro" id="IPR039361">
    <property type="entry name" value="Cyclin"/>
</dbReference>
<evidence type="ECO:0000313" key="7">
    <source>
        <dbReference type="EMBL" id="WJZ80595.1"/>
    </source>
</evidence>
<evidence type="ECO:0000256" key="1">
    <source>
        <dbReference type="ARBA" id="ARBA00022618"/>
    </source>
</evidence>
<keyword evidence="3" id="KW-0131">Cell cycle</keyword>
<dbReference type="InterPro" id="IPR013763">
    <property type="entry name" value="Cyclin-like_dom"/>
</dbReference>
<dbReference type="InterPro" id="IPR006671">
    <property type="entry name" value="Cyclin_N"/>
</dbReference>
<protein>
    <recommendedName>
        <fullName evidence="6">Cyclin-like domain-containing protein</fullName>
    </recommendedName>
</protein>
<evidence type="ECO:0000256" key="4">
    <source>
        <dbReference type="RuleBase" id="RU000383"/>
    </source>
</evidence>
<dbReference type="InterPro" id="IPR036915">
    <property type="entry name" value="Cyclin-like_sf"/>
</dbReference>
<reference evidence="7 8" key="1">
    <citation type="journal article" date="2023" name="Hortic Res">
        <title>The complete reference genome for grapevine (Vitis vinifera L.) genetics and breeding.</title>
        <authorList>
            <person name="Shi X."/>
            <person name="Cao S."/>
            <person name="Wang X."/>
            <person name="Huang S."/>
            <person name="Wang Y."/>
            <person name="Liu Z."/>
            <person name="Liu W."/>
            <person name="Leng X."/>
            <person name="Peng Y."/>
            <person name="Wang N."/>
            <person name="Wang Y."/>
            <person name="Ma Z."/>
            <person name="Xu X."/>
            <person name="Zhang F."/>
            <person name="Xue H."/>
            <person name="Zhong H."/>
            <person name="Wang Y."/>
            <person name="Zhang K."/>
            <person name="Velt A."/>
            <person name="Avia K."/>
            <person name="Holtgrawe D."/>
            <person name="Grimplet J."/>
            <person name="Matus J.T."/>
            <person name="Ware D."/>
            <person name="Wu X."/>
            <person name="Wang H."/>
            <person name="Liu C."/>
            <person name="Fang Y."/>
            <person name="Rustenholz C."/>
            <person name="Cheng Z."/>
            <person name="Xiao H."/>
            <person name="Zhou Y."/>
        </authorList>
    </citation>
    <scope>NUCLEOTIDE SEQUENCE [LARGE SCALE GENOMIC DNA]</scope>
    <source>
        <strain evidence="8">cv. Pinot noir / PN40024</strain>
        <tissue evidence="7">Leaf</tissue>
    </source>
</reference>
<organism evidence="7 8">
    <name type="scientific">Vitis vinifera</name>
    <name type="common">Grape</name>
    <dbReference type="NCBI Taxonomy" id="29760"/>
    <lineage>
        <taxon>Eukaryota</taxon>
        <taxon>Viridiplantae</taxon>
        <taxon>Streptophyta</taxon>
        <taxon>Embryophyta</taxon>
        <taxon>Tracheophyta</taxon>
        <taxon>Spermatophyta</taxon>
        <taxon>Magnoliopsida</taxon>
        <taxon>eudicotyledons</taxon>
        <taxon>Gunneridae</taxon>
        <taxon>Pentapetalae</taxon>
        <taxon>rosids</taxon>
        <taxon>Vitales</taxon>
        <taxon>Vitaceae</taxon>
        <taxon>Viteae</taxon>
        <taxon>Vitis</taxon>
    </lineage>
</organism>
<dbReference type="PANTHER" id="PTHR10177">
    <property type="entry name" value="CYCLINS"/>
    <property type="match status" value="1"/>
</dbReference>
<keyword evidence="2 4" id="KW-0195">Cyclin</keyword>
<dbReference type="PROSITE" id="PS00292">
    <property type="entry name" value="CYCLINS"/>
    <property type="match status" value="1"/>
</dbReference>
<dbReference type="Proteomes" id="UP001227230">
    <property type="component" value="Chromosome 1"/>
</dbReference>
<dbReference type="InterPro" id="IPR048258">
    <property type="entry name" value="Cyclins_cyclin-box"/>
</dbReference>
<name>A0ABY9BCP5_VITVI</name>
<dbReference type="Gene3D" id="1.10.472.10">
    <property type="entry name" value="Cyclin-like"/>
    <property type="match status" value="2"/>
</dbReference>
<feature type="region of interest" description="Disordered" evidence="5">
    <location>
        <begin position="1"/>
        <end position="36"/>
    </location>
</feature>
<sequence>MRPKRNRKKRNFESLPYNKKLRSKLPRRRRSQISPILYTTSNSNAVRTKSGLHAFPLRSSSSSYNSSRISSFLRKREFEEIGASGAVTRGNEKVRRITRSYYRQKQNERKLEIGDGGVEASESSCVESCSGADVRVSAEASSKFKRKNAENAKIIGGNENPEAVLRSEISSIQQIAGENLKSDARNIKKSSERKDNDVTTSVTSGVELSSEMKFQNASSPLGNRALESEISRSSRNYVDANFTISNSGSNSEQMPKGLVFDCDLCCSEYLSYDEVSDYSSSHEMLISEMQTDVLPENPELDFSDYTPSLFFESGSEFSERSEGDSTRSPTFSLFVQYNQQFSRLASRLDARVSSSLVQNEYRDEFTLLRFEDEDDEESYQRFRSRERKACLHDYGKEYCSKTEYGGLVAEQRLLMVHWILEQSAAKELQKETLFLGVNLLDRFLSKGFFKNKRSLQIVGIACLTLATRIEENQPYNSLRQKTFCIGNNVFNRREVIAMEWLVQEVLNFQCFMPTTYNFLWFYLKAARASAEVERMAKYLAVLALLDHEQLCYWRSTVAAGLVILASLAANQDASCQRVMETHVRTKDDDLPECIKSMEWLVKYVS</sequence>
<comment type="similarity">
    <text evidence="4">Belongs to the cyclin family.</text>
</comment>
<evidence type="ECO:0000259" key="6">
    <source>
        <dbReference type="SMART" id="SM00385"/>
    </source>
</evidence>
<accession>A0ABY9BCP5</accession>
<evidence type="ECO:0000256" key="5">
    <source>
        <dbReference type="SAM" id="MobiDB-lite"/>
    </source>
</evidence>
<keyword evidence="1" id="KW-0132">Cell division</keyword>
<feature type="compositionally biased region" description="Basic residues" evidence="5">
    <location>
        <begin position="19"/>
        <end position="31"/>
    </location>
</feature>
<feature type="domain" description="Cyclin-like" evidence="6">
    <location>
        <begin position="417"/>
        <end position="504"/>
    </location>
</feature>
<dbReference type="EMBL" id="CP126648">
    <property type="protein sequence ID" value="WJZ80595.1"/>
    <property type="molecule type" value="Genomic_DNA"/>
</dbReference>
<proteinExistence type="inferred from homology"/>